<dbReference type="EMBL" id="JACAZE010000008">
    <property type="protein sequence ID" value="KAF7308522.1"/>
    <property type="molecule type" value="Genomic_DNA"/>
</dbReference>
<feature type="region of interest" description="Disordered" evidence="1">
    <location>
        <begin position="1"/>
        <end position="51"/>
    </location>
</feature>
<dbReference type="Gene3D" id="1.10.357.40">
    <property type="entry name" value="YbiA-like"/>
    <property type="match status" value="1"/>
</dbReference>
<evidence type="ECO:0000313" key="3">
    <source>
        <dbReference type="EMBL" id="KAF7308522.1"/>
    </source>
</evidence>
<dbReference type="InterPro" id="IPR012816">
    <property type="entry name" value="NADAR"/>
</dbReference>
<evidence type="ECO:0000313" key="4">
    <source>
        <dbReference type="Proteomes" id="UP000613580"/>
    </source>
</evidence>
<dbReference type="OrthoDB" id="206452at2759"/>
<sequence>MPQLTLAQAFGRAPKKSGTPEKPKQPSIAPTKQPPTQPAPAQSTGKILFGPNGPHPNFDQFAVHPINYNGVVYPSPQHLFQALKFVAHRMDIAETIRNAATAEIAFDIAHANKAATRADWFSINLEKMEEVLFLKFTQYEQLKQELLATGSDELYQDSATDTFWSVGPDLLGCNEFGKALERVRARLGGAPAPFHPAIPCLVLFLLDYYFVSLNSVQKCAKKPRYGESLYCGTTCLKADISRVPPTCPRCRRRPQIGNLGFCGTTCLSIAAQKR</sequence>
<comment type="caution">
    <text evidence="3">The sequence shown here is derived from an EMBL/GenBank/DDBJ whole genome shotgun (WGS) entry which is preliminary data.</text>
</comment>
<evidence type="ECO:0000256" key="1">
    <source>
        <dbReference type="SAM" id="MobiDB-lite"/>
    </source>
</evidence>
<dbReference type="Pfam" id="PF08719">
    <property type="entry name" value="NADAR"/>
    <property type="match status" value="1"/>
</dbReference>
<reference evidence="3" key="1">
    <citation type="submission" date="2020-05" db="EMBL/GenBank/DDBJ databases">
        <title>Mycena genomes resolve the evolution of fungal bioluminescence.</title>
        <authorList>
            <person name="Tsai I.J."/>
        </authorList>
    </citation>
    <scope>NUCLEOTIDE SEQUENCE</scope>
    <source>
        <strain evidence="3">110903Hualien_Pintung</strain>
    </source>
</reference>
<name>A0A8H6W8B9_MYCCL</name>
<evidence type="ECO:0000259" key="2">
    <source>
        <dbReference type="Pfam" id="PF08719"/>
    </source>
</evidence>
<proteinExistence type="predicted"/>
<dbReference type="InterPro" id="IPR037238">
    <property type="entry name" value="YbiA-like_sf"/>
</dbReference>
<accession>A0A8H6W8B9</accession>
<dbReference type="AlphaFoldDB" id="A0A8H6W8B9"/>
<dbReference type="SUPFAM" id="SSF143990">
    <property type="entry name" value="YbiA-like"/>
    <property type="match status" value="1"/>
</dbReference>
<feature type="domain" description="NADAR" evidence="2">
    <location>
        <begin position="63"/>
        <end position="187"/>
    </location>
</feature>
<dbReference type="CDD" id="cd15457">
    <property type="entry name" value="NADAR"/>
    <property type="match status" value="1"/>
</dbReference>
<keyword evidence="4" id="KW-1185">Reference proteome</keyword>
<gene>
    <name evidence="3" type="ORF">HMN09_00701300</name>
</gene>
<organism evidence="3 4">
    <name type="scientific">Mycena chlorophos</name>
    <name type="common">Agaric fungus</name>
    <name type="synonym">Agaricus chlorophos</name>
    <dbReference type="NCBI Taxonomy" id="658473"/>
    <lineage>
        <taxon>Eukaryota</taxon>
        <taxon>Fungi</taxon>
        <taxon>Dikarya</taxon>
        <taxon>Basidiomycota</taxon>
        <taxon>Agaricomycotina</taxon>
        <taxon>Agaricomycetes</taxon>
        <taxon>Agaricomycetidae</taxon>
        <taxon>Agaricales</taxon>
        <taxon>Marasmiineae</taxon>
        <taxon>Mycenaceae</taxon>
        <taxon>Mycena</taxon>
    </lineage>
</organism>
<protein>
    <submittedName>
        <fullName evidence="3">DUF1768 domain-containing protein</fullName>
    </submittedName>
</protein>
<dbReference type="Proteomes" id="UP000613580">
    <property type="component" value="Unassembled WGS sequence"/>
</dbReference>